<sequence length="120" mass="12726">MIPGRIVRSPLFGFLDCVSASLDIGFGLAVMLASDLQPLQEVIGAALKLHFAELFQSLGFQPGAGDYPVLPWTPQGREQHGGALALGRIGGNDLQNTGSGMLLIFTKDRGSRLGAVLRCF</sequence>
<evidence type="ECO:0000313" key="2">
    <source>
        <dbReference type="Proteomes" id="UP000283474"/>
    </source>
</evidence>
<protein>
    <submittedName>
        <fullName evidence="1">Uncharacterized protein</fullName>
    </submittedName>
</protein>
<gene>
    <name evidence="1" type="ORF">CKA81_10100</name>
</gene>
<name>A0A410GCX6_9BURK</name>
<reference evidence="1 2" key="1">
    <citation type="submission" date="2017-08" db="EMBL/GenBank/DDBJ databases">
        <authorList>
            <person name="Park S.-J."/>
            <person name="Kim H."/>
        </authorList>
    </citation>
    <scope>NUCLEOTIDE SEQUENCE [LARGE SCALE GENOMIC DNA]</scope>
    <source>
        <strain evidence="2">ye3</strain>
    </source>
</reference>
<dbReference type="KEGG" id="pus:CKA81_10100"/>
<keyword evidence="2" id="KW-1185">Reference proteome</keyword>
<evidence type="ECO:0000313" key="1">
    <source>
        <dbReference type="EMBL" id="QAA94140.1"/>
    </source>
</evidence>
<dbReference type="AlphaFoldDB" id="A0A410GCX6"/>
<dbReference type="Proteomes" id="UP000283474">
    <property type="component" value="Chromosome"/>
</dbReference>
<dbReference type="EMBL" id="CP022987">
    <property type="protein sequence ID" value="QAA94140.1"/>
    <property type="molecule type" value="Genomic_DNA"/>
</dbReference>
<accession>A0A410GCX6</accession>
<proteinExistence type="predicted"/>
<organism evidence="1 2">
    <name type="scientific">Pollutimonas thiosulfatoxidans</name>
    <dbReference type="NCBI Taxonomy" id="2028345"/>
    <lineage>
        <taxon>Bacteria</taxon>
        <taxon>Pseudomonadati</taxon>
        <taxon>Pseudomonadota</taxon>
        <taxon>Betaproteobacteria</taxon>
        <taxon>Burkholderiales</taxon>
        <taxon>Alcaligenaceae</taxon>
        <taxon>Pollutimonas</taxon>
    </lineage>
</organism>